<dbReference type="EMBL" id="CAJPWZ010002664">
    <property type="protein sequence ID" value="CAG2242403.1"/>
    <property type="molecule type" value="Genomic_DNA"/>
</dbReference>
<comment type="caution">
    <text evidence="1">The sequence shown here is derived from an EMBL/GenBank/DDBJ whole genome shotgun (WGS) entry which is preliminary data.</text>
</comment>
<evidence type="ECO:0000313" key="1">
    <source>
        <dbReference type="EMBL" id="CAG2242403.1"/>
    </source>
</evidence>
<reference evidence="1" key="1">
    <citation type="submission" date="2021-03" db="EMBL/GenBank/DDBJ databases">
        <authorList>
            <person name="Bekaert M."/>
        </authorList>
    </citation>
    <scope>NUCLEOTIDE SEQUENCE</scope>
</reference>
<dbReference type="AlphaFoldDB" id="A0A8S3UJC8"/>
<organism evidence="1 2">
    <name type="scientific">Mytilus edulis</name>
    <name type="common">Blue mussel</name>
    <dbReference type="NCBI Taxonomy" id="6550"/>
    <lineage>
        <taxon>Eukaryota</taxon>
        <taxon>Metazoa</taxon>
        <taxon>Spiralia</taxon>
        <taxon>Lophotrochozoa</taxon>
        <taxon>Mollusca</taxon>
        <taxon>Bivalvia</taxon>
        <taxon>Autobranchia</taxon>
        <taxon>Pteriomorphia</taxon>
        <taxon>Mytilida</taxon>
        <taxon>Mytiloidea</taxon>
        <taxon>Mytilidae</taxon>
        <taxon>Mytilinae</taxon>
        <taxon>Mytilus</taxon>
    </lineage>
</organism>
<protein>
    <submittedName>
        <fullName evidence="1">Uncharacterized protein</fullName>
    </submittedName>
</protein>
<name>A0A8S3UJC8_MYTED</name>
<dbReference type="Proteomes" id="UP000683360">
    <property type="component" value="Unassembled WGS sequence"/>
</dbReference>
<proteinExistence type="predicted"/>
<evidence type="ECO:0000313" key="2">
    <source>
        <dbReference type="Proteomes" id="UP000683360"/>
    </source>
</evidence>
<keyword evidence="2" id="KW-1185">Reference proteome</keyword>
<sequence length="153" mass="17629">MLIDKGEISKSMEVSKIDTCTVNNDNYRISSKRVVNKSLPVQSALNLKIDEFCHKHKKCLICDLNVNSLDLQYFVDIQREIKLSGFRSMLVDYNDHILCDLLEFGFPIGYTAGDIVDIKKPRNHSGARDFPDFILKYLKKELEYKAVIGYSEM</sequence>
<accession>A0A8S3UJC8</accession>
<gene>
    <name evidence="1" type="ORF">MEDL_54584</name>
</gene>